<dbReference type="RefSeq" id="WP_071312951.1">
    <property type="nucleotide sequence ID" value="NZ_MLQQ01000013.1"/>
</dbReference>
<dbReference type="InterPro" id="IPR013328">
    <property type="entry name" value="6PGD_dom2"/>
</dbReference>
<dbReference type="InterPro" id="IPR006115">
    <property type="entry name" value="6PGDH_NADP-bd"/>
</dbReference>
<dbReference type="Pfam" id="PF03446">
    <property type="entry name" value="NAD_binding_2"/>
    <property type="match status" value="1"/>
</dbReference>
<accession>A0A1S2LMY2</accession>
<protein>
    <submittedName>
        <fullName evidence="3">3-hydroxyisobutyrate dehydrogenase</fullName>
    </submittedName>
</protein>
<name>A0A1S2LMY2_9BACI</name>
<keyword evidence="4" id="KW-1185">Reference proteome</keyword>
<dbReference type="SUPFAM" id="SSF48179">
    <property type="entry name" value="6-phosphogluconate dehydrogenase C-terminal domain-like"/>
    <property type="match status" value="1"/>
</dbReference>
<dbReference type="InterPro" id="IPR036291">
    <property type="entry name" value="NAD(P)-bd_dom_sf"/>
</dbReference>
<dbReference type="GO" id="GO:0050661">
    <property type="term" value="F:NADP binding"/>
    <property type="evidence" value="ECO:0007669"/>
    <property type="project" value="InterPro"/>
</dbReference>
<dbReference type="InterPro" id="IPR051265">
    <property type="entry name" value="HIBADH-related_NP60_sf"/>
</dbReference>
<dbReference type="EMBL" id="MLQQ01000013">
    <property type="protein sequence ID" value="OIJ13841.1"/>
    <property type="molecule type" value="Genomic_DNA"/>
</dbReference>
<dbReference type="Gene3D" id="1.10.1040.10">
    <property type="entry name" value="N-(1-d-carboxylethyl)-l-norvaline Dehydrogenase, domain 2"/>
    <property type="match status" value="1"/>
</dbReference>
<evidence type="ECO:0000313" key="3">
    <source>
        <dbReference type="EMBL" id="OIJ13841.1"/>
    </source>
</evidence>
<dbReference type="Proteomes" id="UP000180098">
    <property type="component" value="Unassembled WGS sequence"/>
</dbReference>
<evidence type="ECO:0000313" key="4">
    <source>
        <dbReference type="Proteomes" id="UP000180098"/>
    </source>
</evidence>
<evidence type="ECO:0000259" key="2">
    <source>
        <dbReference type="Pfam" id="PF09130"/>
    </source>
</evidence>
<evidence type="ECO:0000259" key="1">
    <source>
        <dbReference type="Pfam" id="PF03446"/>
    </source>
</evidence>
<proteinExistence type="predicted"/>
<comment type="caution">
    <text evidence="3">The sequence shown here is derived from an EMBL/GenBank/DDBJ whole genome shotgun (WGS) entry which is preliminary data.</text>
</comment>
<dbReference type="PANTHER" id="PTHR43580">
    <property type="entry name" value="OXIDOREDUCTASE GLYR1-RELATED"/>
    <property type="match status" value="1"/>
</dbReference>
<reference evidence="3 4" key="1">
    <citation type="submission" date="2016-10" db="EMBL/GenBank/DDBJ databases">
        <title>Draft genome sequences of four alkaliphilic bacteria belonging to the Anaerobacillus genus.</title>
        <authorList>
            <person name="Bassil N.M."/>
            <person name="Lloyd J.R."/>
        </authorList>
    </citation>
    <scope>NUCLEOTIDE SEQUENCE [LARGE SCALE GENOMIC DNA]</scope>
    <source>
        <strain evidence="3 4">DSM 15340</strain>
    </source>
</reference>
<dbReference type="InterPro" id="IPR008927">
    <property type="entry name" value="6-PGluconate_DH-like_C_sf"/>
</dbReference>
<gene>
    <name evidence="3" type="ORF">BKP35_08680</name>
</gene>
<dbReference type="SUPFAM" id="SSF51735">
    <property type="entry name" value="NAD(P)-binding Rossmann-fold domains"/>
    <property type="match status" value="1"/>
</dbReference>
<dbReference type="AlphaFoldDB" id="A0A1S2LMY2"/>
<sequence length="298" mass="32842">MKLGFIGFGEAAFEMSMGLKKEGLKNILAFDPLWSDSKFGQLIQERANKAEVILKEIPNDVVNMVDILIVAVPADKALTVSQSLFSNLKMGSIYVDVSASTPDVKAKISQNINERNIAFVDGAMMGPLPVYKHKVPILASGNGTDKFIDIMSVYNMSISKVSDTAGEASAVKLIRSIFMKGLPALLVEMLEAARKFNVEELVIKSVSETMNSKTFEETMNRLVTGTSIHALRRSVELEGTIKMLEASNLNHLMSKSASEKLQILGEFNLKDKFEGKTPNSWLQVIDAMEENKQGEFLK</sequence>
<organism evidence="3 4">
    <name type="scientific">Anaerobacillus arseniciselenatis</name>
    <dbReference type="NCBI Taxonomy" id="85682"/>
    <lineage>
        <taxon>Bacteria</taxon>
        <taxon>Bacillati</taxon>
        <taxon>Bacillota</taxon>
        <taxon>Bacilli</taxon>
        <taxon>Bacillales</taxon>
        <taxon>Bacillaceae</taxon>
        <taxon>Anaerobacillus</taxon>
    </lineage>
</organism>
<dbReference type="InterPro" id="IPR015814">
    <property type="entry name" value="Pgluconate_DH_NAD-bd_C"/>
</dbReference>
<dbReference type="OrthoDB" id="4333at2"/>
<dbReference type="Gene3D" id="3.40.50.720">
    <property type="entry name" value="NAD(P)-binding Rossmann-like Domain"/>
    <property type="match status" value="1"/>
</dbReference>
<dbReference type="PANTHER" id="PTHR43580:SF2">
    <property type="entry name" value="CYTOKINE-LIKE NUCLEAR FACTOR N-PAC"/>
    <property type="match status" value="1"/>
</dbReference>
<feature type="domain" description="Phosphogluconate dehydrogenase NAD-binding putative C-terminal" evidence="2">
    <location>
        <begin position="193"/>
        <end position="262"/>
    </location>
</feature>
<dbReference type="Pfam" id="PF09130">
    <property type="entry name" value="DUF1932"/>
    <property type="match status" value="1"/>
</dbReference>
<feature type="domain" description="6-phosphogluconate dehydrogenase NADP-binding" evidence="1">
    <location>
        <begin position="2"/>
        <end position="123"/>
    </location>
</feature>